<proteinExistence type="predicted"/>
<dbReference type="EMBL" id="BMOL01000017">
    <property type="protein sequence ID" value="GGL89651.1"/>
    <property type="molecule type" value="Genomic_DNA"/>
</dbReference>
<sequence>MPQVCPSGLQELAGGWSLCAGPSRNDRGGAAYNLRDQSAPDDTLESIHCEGPSARQFQGPFPAFVPM</sequence>
<dbReference type="Proteomes" id="UP000639973">
    <property type="component" value="Unassembled WGS sequence"/>
</dbReference>
<evidence type="ECO:0000313" key="2">
    <source>
        <dbReference type="Proteomes" id="UP000639973"/>
    </source>
</evidence>
<name>A0ABQ2GEJ4_9DEIO</name>
<organism evidence="1 2">
    <name type="scientific">Deinococcus aerolatus</name>
    <dbReference type="NCBI Taxonomy" id="522487"/>
    <lineage>
        <taxon>Bacteria</taxon>
        <taxon>Thermotogati</taxon>
        <taxon>Deinococcota</taxon>
        <taxon>Deinococci</taxon>
        <taxon>Deinococcales</taxon>
        <taxon>Deinococcaceae</taxon>
        <taxon>Deinococcus</taxon>
    </lineage>
</organism>
<gene>
    <name evidence="1" type="ORF">GCM10010840_29690</name>
</gene>
<accession>A0ABQ2GEJ4</accession>
<comment type="caution">
    <text evidence="1">The sequence shown here is derived from an EMBL/GenBank/DDBJ whole genome shotgun (WGS) entry which is preliminary data.</text>
</comment>
<protein>
    <submittedName>
        <fullName evidence="1">Uncharacterized protein</fullName>
    </submittedName>
</protein>
<keyword evidence="2" id="KW-1185">Reference proteome</keyword>
<evidence type="ECO:0000313" key="1">
    <source>
        <dbReference type="EMBL" id="GGL89651.1"/>
    </source>
</evidence>
<reference evidence="2" key="1">
    <citation type="journal article" date="2019" name="Int. J. Syst. Evol. Microbiol.">
        <title>The Global Catalogue of Microorganisms (GCM) 10K type strain sequencing project: providing services to taxonomists for standard genome sequencing and annotation.</title>
        <authorList>
            <consortium name="The Broad Institute Genomics Platform"/>
            <consortium name="The Broad Institute Genome Sequencing Center for Infectious Disease"/>
            <person name="Wu L."/>
            <person name="Ma J."/>
        </authorList>
    </citation>
    <scope>NUCLEOTIDE SEQUENCE [LARGE SCALE GENOMIC DNA]</scope>
    <source>
        <strain evidence="2">JCM 15442</strain>
    </source>
</reference>